<keyword evidence="1" id="KW-0472">Membrane</keyword>
<evidence type="ECO:0000313" key="2">
    <source>
        <dbReference type="EMBL" id="VFA90360.1"/>
    </source>
</evidence>
<keyword evidence="1" id="KW-0812">Transmembrane</keyword>
<feature type="transmembrane region" description="Helical" evidence="1">
    <location>
        <begin position="48"/>
        <end position="68"/>
    </location>
</feature>
<feature type="transmembrane region" description="Helical" evidence="1">
    <location>
        <begin position="21"/>
        <end position="42"/>
    </location>
</feature>
<reference evidence="2 3" key="1">
    <citation type="submission" date="2019-02" db="EMBL/GenBank/DDBJ databases">
        <authorList>
            <consortium name="Pathogen Informatics"/>
        </authorList>
    </citation>
    <scope>NUCLEOTIDE SEQUENCE [LARGE SCALE GENOMIC DNA]</scope>
    <source>
        <strain evidence="2 3">3012STDY6756503</strain>
    </source>
</reference>
<protein>
    <recommendedName>
        <fullName evidence="4">DUF2631 domain-containing protein</fullName>
    </recommendedName>
</protein>
<dbReference type="AlphaFoldDB" id="A0ABD7V7Z2"/>
<evidence type="ECO:0000313" key="3">
    <source>
        <dbReference type="Proteomes" id="UP000360750"/>
    </source>
</evidence>
<comment type="caution">
    <text evidence="2">The sequence shown here is derived from an EMBL/GenBank/DDBJ whole genome shotgun (WGS) entry which is preliminary data.</text>
</comment>
<accession>A0ABD7V7Z2</accession>
<dbReference type="RefSeq" id="WP_006900038.1">
    <property type="nucleotide sequence ID" value="NZ_CAACYD010000007.1"/>
</dbReference>
<proteinExistence type="predicted"/>
<sequence length="72" mass="7202">MNDGTHDETMNRESTHRAPGLGILGVIALAVAAWGLAGGPSLPDAADLGWIAVGVGVLIGLVLIVSGARARC</sequence>
<evidence type="ECO:0000256" key="1">
    <source>
        <dbReference type="SAM" id="Phobius"/>
    </source>
</evidence>
<keyword evidence="1" id="KW-1133">Transmembrane helix</keyword>
<dbReference type="Proteomes" id="UP000360750">
    <property type="component" value="Unassembled WGS sequence"/>
</dbReference>
<gene>
    <name evidence="2" type="ORF">NCTC8139_03943</name>
</gene>
<evidence type="ECO:0008006" key="4">
    <source>
        <dbReference type="Google" id="ProtNLM"/>
    </source>
</evidence>
<organism evidence="2 3">
    <name type="scientific">Gordonia paraffinivorans</name>
    <dbReference type="NCBI Taxonomy" id="175628"/>
    <lineage>
        <taxon>Bacteria</taxon>
        <taxon>Bacillati</taxon>
        <taxon>Actinomycetota</taxon>
        <taxon>Actinomycetes</taxon>
        <taxon>Mycobacteriales</taxon>
        <taxon>Gordoniaceae</taxon>
        <taxon>Gordonia</taxon>
    </lineage>
</organism>
<dbReference type="GeneID" id="60751914"/>
<dbReference type="EMBL" id="CAACYD010000007">
    <property type="protein sequence ID" value="VFA90360.1"/>
    <property type="molecule type" value="Genomic_DNA"/>
</dbReference>
<name>A0ABD7V7Z2_9ACTN</name>